<dbReference type="NCBIfam" id="TIGR00621">
    <property type="entry name" value="ssb"/>
    <property type="match status" value="1"/>
</dbReference>
<accession>A0A1V9X6B0</accession>
<dbReference type="Gene3D" id="2.40.50.140">
    <property type="entry name" value="Nucleic acid-binding proteins"/>
    <property type="match status" value="1"/>
</dbReference>
<dbReference type="PANTHER" id="PTHR10302">
    <property type="entry name" value="SINGLE-STRANDED DNA-BINDING PROTEIN"/>
    <property type="match status" value="1"/>
</dbReference>
<dbReference type="FunCoup" id="A0A1V9X6B0">
    <property type="interactions" value="1355"/>
</dbReference>
<dbReference type="PANTHER" id="PTHR10302:SF0">
    <property type="entry name" value="SINGLE-STRANDED DNA-BINDING PROTEIN, MITOCHONDRIAL"/>
    <property type="match status" value="1"/>
</dbReference>
<dbReference type="OrthoDB" id="1078367at2759"/>
<evidence type="ECO:0000256" key="1">
    <source>
        <dbReference type="ARBA" id="ARBA00023125"/>
    </source>
</evidence>
<dbReference type="PROSITE" id="PS50935">
    <property type="entry name" value="SSB"/>
    <property type="match status" value="1"/>
</dbReference>
<name>A0A1V9X6B0_9ACAR</name>
<dbReference type="Pfam" id="PF00436">
    <property type="entry name" value="SSB"/>
    <property type="match status" value="1"/>
</dbReference>
<dbReference type="InParanoid" id="A0A1V9X6B0"/>
<reference evidence="3 4" key="1">
    <citation type="journal article" date="2017" name="Gigascience">
        <title>Draft genome of the honey bee ectoparasitic mite, Tropilaelaps mercedesae, is shaped by the parasitic life history.</title>
        <authorList>
            <person name="Dong X."/>
            <person name="Armstrong S.D."/>
            <person name="Xia D."/>
            <person name="Makepeace B.L."/>
            <person name="Darby A.C."/>
            <person name="Kadowaki T."/>
        </authorList>
    </citation>
    <scope>NUCLEOTIDE SEQUENCE [LARGE SCALE GENOMIC DNA]</scope>
    <source>
        <strain evidence="3">Wuxi-XJTLU</strain>
    </source>
</reference>
<dbReference type="EMBL" id="MNPL01023320">
    <property type="protein sequence ID" value="OQR68802.1"/>
    <property type="molecule type" value="Genomic_DNA"/>
</dbReference>
<dbReference type="CDD" id="cd04496">
    <property type="entry name" value="SSB_OBF"/>
    <property type="match status" value="1"/>
</dbReference>
<sequence length="164" mass="18508">MLAARTLLRSILKPVTNFCRMHNINADEHPIKTLTTLEKSINRVTLLGRVGIDPQMRGTEENPVVLFTLATNHNYRFDTGDIQQKTEWHRVSVFRPYLRDSVAQNVKKGYRVLVEGRLVYGEFIDAKGQTQLTCTIVASEIVCLGGSRDGRHAPAELKEDTDSI</sequence>
<dbReference type="Proteomes" id="UP000192247">
    <property type="component" value="Unassembled WGS sequence"/>
</dbReference>
<dbReference type="AlphaFoldDB" id="A0A1V9X6B0"/>
<dbReference type="SUPFAM" id="SSF50249">
    <property type="entry name" value="Nucleic acid-binding proteins"/>
    <property type="match status" value="1"/>
</dbReference>
<dbReference type="InterPro" id="IPR011344">
    <property type="entry name" value="ssDNA-bd"/>
</dbReference>
<evidence type="ECO:0000313" key="4">
    <source>
        <dbReference type="Proteomes" id="UP000192247"/>
    </source>
</evidence>
<evidence type="ECO:0000256" key="2">
    <source>
        <dbReference type="PROSITE-ProRule" id="PRU00252"/>
    </source>
</evidence>
<keyword evidence="4" id="KW-1185">Reference proteome</keyword>
<evidence type="ECO:0000313" key="3">
    <source>
        <dbReference type="EMBL" id="OQR68802.1"/>
    </source>
</evidence>
<dbReference type="GO" id="GO:0006264">
    <property type="term" value="P:mitochondrial DNA replication"/>
    <property type="evidence" value="ECO:0007669"/>
    <property type="project" value="TreeGrafter"/>
</dbReference>
<dbReference type="HAMAP" id="MF_00984">
    <property type="entry name" value="SSB"/>
    <property type="match status" value="1"/>
</dbReference>
<keyword evidence="1 2" id="KW-0238">DNA-binding</keyword>
<dbReference type="GO" id="GO:0003697">
    <property type="term" value="F:single-stranded DNA binding"/>
    <property type="evidence" value="ECO:0007669"/>
    <property type="project" value="InterPro"/>
</dbReference>
<dbReference type="InterPro" id="IPR000424">
    <property type="entry name" value="Primosome_PriB/ssb"/>
</dbReference>
<dbReference type="InterPro" id="IPR012340">
    <property type="entry name" value="NA-bd_OB-fold"/>
</dbReference>
<protein>
    <submittedName>
        <fullName evidence="3">Single-stranded DNA-binding protein</fullName>
    </submittedName>
</protein>
<gene>
    <name evidence="3" type="ORF">BIW11_12667</name>
</gene>
<dbReference type="GO" id="GO:0042645">
    <property type="term" value="C:mitochondrial nucleoid"/>
    <property type="evidence" value="ECO:0007669"/>
    <property type="project" value="TreeGrafter"/>
</dbReference>
<comment type="caution">
    <text evidence="3">The sequence shown here is derived from an EMBL/GenBank/DDBJ whole genome shotgun (WGS) entry which is preliminary data.</text>
</comment>
<organism evidence="3 4">
    <name type="scientific">Tropilaelaps mercedesae</name>
    <dbReference type="NCBI Taxonomy" id="418985"/>
    <lineage>
        <taxon>Eukaryota</taxon>
        <taxon>Metazoa</taxon>
        <taxon>Ecdysozoa</taxon>
        <taxon>Arthropoda</taxon>
        <taxon>Chelicerata</taxon>
        <taxon>Arachnida</taxon>
        <taxon>Acari</taxon>
        <taxon>Parasitiformes</taxon>
        <taxon>Mesostigmata</taxon>
        <taxon>Gamasina</taxon>
        <taxon>Dermanyssoidea</taxon>
        <taxon>Laelapidae</taxon>
        <taxon>Tropilaelaps</taxon>
    </lineage>
</organism>
<proteinExistence type="inferred from homology"/>
<dbReference type="STRING" id="418985.A0A1V9X6B0"/>